<feature type="transmembrane region" description="Helical" evidence="7">
    <location>
        <begin position="202"/>
        <end position="222"/>
    </location>
</feature>
<dbReference type="AlphaFoldDB" id="A0A917GII5"/>
<comment type="subcellular location">
    <subcellularLocation>
        <location evidence="1">Cell membrane</location>
        <topology evidence="1">Multi-pass membrane protein</topology>
    </subcellularLocation>
</comment>
<feature type="transmembrane region" description="Helical" evidence="7">
    <location>
        <begin position="277"/>
        <end position="301"/>
    </location>
</feature>
<reference evidence="9" key="2">
    <citation type="submission" date="2020-09" db="EMBL/GenBank/DDBJ databases">
        <authorList>
            <person name="Sun Q."/>
            <person name="Zhou Y."/>
        </authorList>
    </citation>
    <scope>NUCLEOTIDE SEQUENCE</scope>
    <source>
        <strain evidence="9">CGMCC 1.12187</strain>
    </source>
</reference>
<keyword evidence="6 7" id="KW-0472">Membrane</keyword>
<dbReference type="GO" id="GO:0005886">
    <property type="term" value="C:plasma membrane"/>
    <property type="evidence" value="ECO:0007669"/>
    <property type="project" value="UniProtKB-SubCell"/>
</dbReference>
<dbReference type="Proteomes" id="UP000638848">
    <property type="component" value="Unassembled WGS sequence"/>
</dbReference>
<evidence type="ECO:0000256" key="6">
    <source>
        <dbReference type="ARBA" id="ARBA00023136"/>
    </source>
</evidence>
<evidence type="ECO:0000256" key="7">
    <source>
        <dbReference type="SAM" id="Phobius"/>
    </source>
</evidence>
<feature type="transmembrane region" description="Helical" evidence="7">
    <location>
        <begin position="228"/>
        <end position="248"/>
    </location>
</feature>
<evidence type="ECO:0000256" key="5">
    <source>
        <dbReference type="ARBA" id="ARBA00022989"/>
    </source>
</evidence>
<keyword evidence="4 7" id="KW-0812">Transmembrane</keyword>
<gene>
    <name evidence="9" type="ORF">GCM10011374_06800</name>
</gene>
<dbReference type="EMBL" id="BMEQ01000002">
    <property type="protein sequence ID" value="GGG47039.1"/>
    <property type="molecule type" value="Genomic_DNA"/>
</dbReference>
<dbReference type="InterPro" id="IPR020846">
    <property type="entry name" value="MFS_dom"/>
</dbReference>
<feature type="transmembrane region" description="Helical" evidence="7">
    <location>
        <begin position="170"/>
        <end position="190"/>
    </location>
</feature>
<feature type="domain" description="Major facilitator superfamily (MFS) profile" evidence="8">
    <location>
        <begin position="16"/>
        <end position="462"/>
    </location>
</feature>
<accession>A0A917GII5</accession>
<dbReference type="Pfam" id="PF07690">
    <property type="entry name" value="MFS_1"/>
    <property type="match status" value="2"/>
</dbReference>
<feature type="transmembrane region" description="Helical" evidence="7">
    <location>
        <begin position="20"/>
        <end position="42"/>
    </location>
</feature>
<feature type="transmembrane region" description="Helical" evidence="7">
    <location>
        <begin position="54"/>
        <end position="75"/>
    </location>
</feature>
<comment type="caution">
    <text evidence="9">The sequence shown here is derived from an EMBL/GenBank/DDBJ whole genome shotgun (WGS) entry which is preliminary data.</text>
</comment>
<feature type="transmembrane region" description="Helical" evidence="7">
    <location>
        <begin position="313"/>
        <end position="332"/>
    </location>
</feature>
<keyword evidence="5 7" id="KW-1133">Transmembrane helix</keyword>
<proteinExistence type="predicted"/>
<evidence type="ECO:0000256" key="1">
    <source>
        <dbReference type="ARBA" id="ARBA00004651"/>
    </source>
</evidence>
<dbReference type="PANTHER" id="PTHR42718">
    <property type="entry name" value="MAJOR FACILITATOR SUPERFAMILY MULTIDRUG TRANSPORTER MFSC"/>
    <property type="match status" value="1"/>
</dbReference>
<dbReference type="InterPro" id="IPR036259">
    <property type="entry name" value="MFS_trans_sf"/>
</dbReference>
<feature type="transmembrane region" description="Helical" evidence="7">
    <location>
        <begin position="82"/>
        <end position="104"/>
    </location>
</feature>
<dbReference type="InterPro" id="IPR011701">
    <property type="entry name" value="MFS"/>
</dbReference>
<feature type="transmembrane region" description="Helical" evidence="7">
    <location>
        <begin position="344"/>
        <end position="364"/>
    </location>
</feature>
<dbReference type="Gene3D" id="1.20.1250.20">
    <property type="entry name" value="MFS general substrate transporter like domains"/>
    <property type="match status" value="1"/>
</dbReference>
<reference evidence="9" key="1">
    <citation type="journal article" date="2014" name="Int. J. Syst. Evol. Microbiol.">
        <title>Complete genome sequence of Corynebacterium casei LMG S-19264T (=DSM 44701T), isolated from a smear-ripened cheese.</title>
        <authorList>
            <consortium name="US DOE Joint Genome Institute (JGI-PGF)"/>
            <person name="Walter F."/>
            <person name="Albersmeier A."/>
            <person name="Kalinowski J."/>
            <person name="Ruckert C."/>
        </authorList>
    </citation>
    <scope>NUCLEOTIDE SEQUENCE</scope>
    <source>
        <strain evidence="9">CGMCC 1.12187</strain>
    </source>
</reference>
<feature type="transmembrane region" description="Helical" evidence="7">
    <location>
        <begin position="440"/>
        <end position="457"/>
    </location>
</feature>
<feature type="transmembrane region" description="Helical" evidence="7">
    <location>
        <begin position="370"/>
        <end position="392"/>
    </location>
</feature>
<organism evidence="9 10">
    <name type="scientific">Kocuria dechangensis</name>
    <dbReference type="NCBI Taxonomy" id="1176249"/>
    <lineage>
        <taxon>Bacteria</taxon>
        <taxon>Bacillati</taxon>
        <taxon>Actinomycetota</taxon>
        <taxon>Actinomycetes</taxon>
        <taxon>Micrococcales</taxon>
        <taxon>Micrococcaceae</taxon>
        <taxon>Kocuria</taxon>
    </lineage>
</organism>
<evidence type="ECO:0000256" key="2">
    <source>
        <dbReference type="ARBA" id="ARBA00022448"/>
    </source>
</evidence>
<feature type="transmembrane region" description="Helical" evidence="7">
    <location>
        <begin position="413"/>
        <end position="434"/>
    </location>
</feature>
<evidence type="ECO:0000313" key="9">
    <source>
        <dbReference type="EMBL" id="GGG47039.1"/>
    </source>
</evidence>
<name>A0A917GII5_9MICC</name>
<protein>
    <submittedName>
        <fullName evidence="9">Multidrug resistance protein</fullName>
    </submittedName>
</protein>
<dbReference type="SUPFAM" id="SSF103473">
    <property type="entry name" value="MFS general substrate transporter"/>
    <property type="match status" value="1"/>
</dbReference>
<evidence type="ECO:0000313" key="10">
    <source>
        <dbReference type="Proteomes" id="UP000638848"/>
    </source>
</evidence>
<keyword evidence="3" id="KW-1003">Cell membrane</keyword>
<dbReference type="RefSeq" id="WP_188534414.1">
    <property type="nucleotide sequence ID" value="NZ_BMEQ01000002.1"/>
</dbReference>
<evidence type="ECO:0000259" key="8">
    <source>
        <dbReference type="PROSITE" id="PS50850"/>
    </source>
</evidence>
<keyword evidence="10" id="KW-1185">Reference proteome</keyword>
<dbReference type="PANTHER" id="PTHR42718:SF46">
    <property type="entry name" value="BLR6921 PROTEIN"/>
    <property type="match status" value="1"/>
</dbReference>
<dbReference type="GO" id="GO:0022857">
    <property type="term" value="F:transmembrane transporter activity"/>
    <property type="evidence" value="ECO:0007669"/>
    <property type="project" value="InterPro"/>
</dbReference>
<dbReference type="Gene3D" id="1.20.1720.10">
    <property type="entry name" value="Multidrug resistance protein D"/>
    <property type="match status" value="1"/>
</dbReference>
<evidence type="ECO:0000256" key="4">
    <source>
        <dbReference type="ARBA" id="ARBA00022692"/>
    </source>
</evidence>
<keyword evidence="2" id="KW-0813">Transport</keyword>
<dbReference type="PROSITE" id="PS50850">
    <property type="entry name" value="MFS"/>
    <property type="match status" value="1"/>
</dbReference>
<sequence>MSRTRRGRSGRRAGRIAYPALLGTTAMGTMSSNVINAPLWVIRTDLGMTAQESVLAVSAFTVAMATSVPLAGWLGDRLGVKTFLIAALGVMVLAELTAAAAGGLETLVLARTVQGAACSAIPPCVQTALVTAWPERTAQTMGAWASAIGLGQAVGPPFGGVITEALGWRWVFLVHAGLVLLLMGLLAVFMPRVGRRRPPMHVSAMFWLVFGGASTAAAVVFVGQSAPWAGALLLAVGAVLGWGMFVHLSRRRARAARRDREAPRPLVDPVLLRDSGYLTAAAGAGLAMGSMAVCIVAMPLFLASDLDLGPAQIGVVVLTLALAMTAAGPFAARVGRRRGGGVQLARGVVLLVVAAPVVTVAMVASRLGVALWVVVLLVVLGLVVAGTGIAFAQSAAATELVLSPAGRSGTAVGIHNMIRFLSMAAGYSGVSLAYAAGASLYVFPVLALMALGLLAALRATRGPRPRLVPQQ</sequence>
<evidence type="ECO:0000256" key="3">
    <source>
        <dbReference type="ARBA" id="ARBA00022475"/>
    </source>
</evidence>